<dbReference type="Gene3D" id="3.40.50.300">
    <property type="entry name" value="P-loop containing nucleotide triphosphate hydrolases"/>
    <property type="match status" value="2"/>
</dbReference>
<sequence length="816" mass="90262">MKKAAVQELSSSQVRRRCSLSNMALPARGESAPFIGQSRAVDAMEFGMGVAATGYNAFVVGLPGTGRTSYVLSSLKERAAAMETPQDWVYVYNFEDPSVPVAISLPSGQGRLLESECAAMLEEVKTAIANAFERATYEEAKAQKINAFQENIAKTMSAISDEAEKRGFAVKRTPQGFVNVPLKKTTDETGAEKKEEISSDEYEKLPESEKKRLKDISDAITSRTLQALRRIREKERQLKSSITSMEEDICRGAITPYFDELLEKFPHCPRLAAWLETMKANVVSNFGAFVAAARDDSADVDFSIYKINVLVSHEKNDGAPVVWETNPTYYNLAGKLEYELRQGYYNTDFTHIVAGAIHRANGGFLVLEAEQLLRNFMSYDLLKRVLRSGKLPIESLGEQYSAAPVASPRPEAIPIKLRVVLIGNHELYYLLQEYDPEFQKLFKLVAEFDYEIDRTEQSEADVARLIVIKARESGLLPFDRSGLEELVDYAARLSGDQNKLSLQFNKLFELVVESSAWAKKAGSKKVYRRQVIHAFDEKRRRSALLEEKIRGGFMENLVRIDTTGEAVGQINGLAVVSFADVAFGHPSRITANTFMGPGGVVNIERETNMAGPIHNKGVLTLSSYFGRIYAQKMPINFTARIAFEQQYGGIDGDSASSTELYCLLSSLADLPIRQEVAVTGSVDQLGNVQPIGGVNEKIEGFFDYCQAKGLTGSQGVMIPWQNEQHLMLSHRVADAISKGIFHVWTVQTIDEGIELLTGVPAGSPDSRGNYPASSVHGRVFARLKEWHKQALKLAGGSSHPAAKKKGTKNARRGRAE</sequence>
<dbReference type="PRINTS" id="PR00830">
    <property type="entry name" value="ENDOLAPTASE"/>
</dbReference>
<feature type="domain" description="Lon proteolytic" evidence="4">
    <location>
        <begin position="564"/>
        <end position="759"/>
    </location>
</feature>
<dbReference type="PANTHER" id="PTHR10046">
    <property type="entry name" value="ATP DEPENDENT LON PROTEASE FAMILY MEMBER"/>
    <property type="match status" value="1"/>
</dbReference>
<dbReference type="SUPFAM" id="SSF54211">
    <property type="entry name" value="Ribosomal protein S5 domain 2-like"/>
    <property type="match status" value="1"/>
</dbReference>
<dbReference type="GO" id="GO:0030163">
    <property type="term" value="P:protein catabolic process"/>
    <property type="evidence" value="ECO:0007669"/>
    <property type="project" value="InterPro"/>
</dbReference>
<evidence type="ECO:0000256" key="2">
    <source>
        <dbReference type="PROSITE-ProRule" id="PRU01122"/>
    </source>
</evidence>
<evidence type="ECO:0000256" key="3">
    <source>
        <dbReference type="SAM" id="MobiDB-lite"/>
    </source>
</evidence>
<dbReference type="HOGENOM" id="CLU_014785_0_1_0"/>
<keyword evidence="2" id="KW-0378">Hydrolase</keyword>
<evidence type="ECO:0000259" key="4">
    <source>
        <dbReference type="PROSITE" id="PS51786"/>
    </source>
</evidence>
<proteinExistence type="inferred from homology"/>
<dbReference type="GO" id="GO:0005524">
    <property type="term" value="F:ATP binding"/>
    <property type="evidence" value="ECO:0007669"/>
    <property type="project" value="InterPro"/>
</dbReference>
<dbReference type="Pfam" id="PF13654">
    <property type="entry name" value="AAA_32"/>
    <property type="match status" value="1"/>
</dbReference>
<gene>
    <name evidence="5" type="ORF">JonanDRAFT_0811</name>
</gene>
<dbReference type="Pfam" id="PF05362">
    <property type="entry name" value="Lon_C"/>
    <property type="match status" value="1"/>
</dbReference>
<feature type="region of interest" description="Disordered" evidence="3">
    <location>
        <begin position="792"/>
        <end position="816"/>
    </location>
</feature>
<dbReference type="eggNOG" id="COG1067">
    <property type="taxonomic scope" value="Bacteria"/>
</dbReference>
<dbReference type="Proteomes" id="UP000003806">
    <property type="component" value="Chromosome"/>
</dbReference>
<dbReference type="InterPro" id="IPR020568">
    <property type="entry name" value="Ribosomal_Su5_D2-typ_SF"/>
</dbReference>
<keyword evidence="2" id="KW-0720">Serine protease</keyword>
<organism evidence="5 6">
    <name type="scientific">Jonquetella anthropi DSM 22815</name>
    <dbReference type="NCBI Taxonomy" id="885272"/>
    <lineage>
        <taxon>Bacteria</taxon>
        <taxon>Thermotogati</taxon>
        <taxon>Synergistota</taxon>
        <taxon>Synergistia</taxon>
        <taxon>Synergistales</taxon>
        <taxon>Dethiosulfovibrionaceae</taxon>
        <taxon>Jonquetella</taxon>
    </lineage>
</organism>
<name>H0UKI0_9BACT</name>
<dbReference type="InterPro" id="IPR014721">
    <property type="entry name" value="Ribsml_uS5_D2-typ_fold_subgr"/>
</dbReference>
<dbReference type="STRING" id="885272.JonanDRAFT_0811"/>
<keyword evidence="6" id="KW-1185">Reference proteome</keyword>
<dbReference type="GO" id="GO:0006508">
    <property type="term" value="P:proteolysis"/>
    <property type="evidence" value="ECO:0007669"/>
    <property type="project" value="UniProtKB-KW"/>
</dbReference>
<dbReference type="PROSITE" id="PS51786">
    <property type="entry name" value="LON_PROTEOLYTIC"/>
    <property type="match status" value="1"/>
</dbReference>
<dbReference type="InterPro" id="IPR041699">
    <property type="entry name" value="AAA_32"/>
</dbReference>
<dbReference type="Gene3D" id="3.30.230.10">
    <property type="match status" value="1"/>
</dbReference>
<comment type="similarity">
    <text evidence="2">Belongs to the peptidase S16 family.</text>
</comment>
<feature type="region of interest" description="Disordered" evidence="3">
    <location>
        <begin position="184"/>
        <end position="209"/>
    </location>
</feature>
<keyword evidence="1 2" id="KW-0645">Protease</keyword>
<feature type="compositionally biased region" description="Basic residues" evidence="3">
    <location>
        <begin position="801"/>
        <end position="816"/>
    </location>
</feature>
<dbReference type="GO" id="GO:0004252">
    <property type="term" value="F:serine-type endopeptidase activity"/>
    <property type="evidence" value="ECO:0007669"/>
    <property type="project" value="UniProtKB-UniRule"/>
</dbReference>
<accession>H0UKI0</accession>
<protein>
    <recommendedName>
        <fullName evidence="2">endopeptidase La</fullName>
        <ecNumber evidence="2">3.4.21.53</ecNumber>
    </recommendedName>
</protein>
<feature type="active site" evidence="2">
    <location>
        <position position="697"/>
    </location>
</feature>
<comment type="catalytic activity">
    <reaction evidence="2">
        <text>Hydrolysis of proteins in presence of ATP.</text>
        <dbReference type="EC" id="3.4.21.53"/>
    </reaction>
</comment>
<feature type="active site" evidence="2">
    <location>
        <position position="654"/>
    </location>
</feature>
<dbReference type="GO" id="GO:0004176">
    <property type="term" value="F:ATP-dependent peptidase activity"/>
    <property type="evidence" value="ECO:0007669"/>
    <property type="project" value="UniProtKB-UniRule"/>
</dbReference>
<evidence type="ECO:0000313" key="6">
    <source>
        <dbReference type="Proteomes" id="UP000003806"/>
    </source>
</evidence>
<dbReference type="InterPro" id="IPR008269">
    <property type="entry name" value="Lon_proteolytic"/>
</dbReference>
<dbReference type="EMBL" id="CM001376">
    <property type="protein sequence ID" value="EHM13189.1"/>
    <property type="molecule type" value="Genomic_DNA"/>
</dbReference>
<dbReference type="EC" id="3.4.21.53" evidence="2"/>
<dbReference type="InterPro" id="IPR027065">
    <property type="entry name" value="Lon_Prtase"/>
</dbReference>
<dbReference type="Pfam" id="PF20437">
    <property type="entry name" value="LonC_helical"/>
    <property type="match status" value="1"/>
</dbReference>
<dbReference type="OrthoDB" id="9758568at2"/>
<dbReference type="InterPro" id="IPR046844">
    <property type="entry name" value="Lon-like_helical"/>
</dbReference>
<dbReference type="AlphaFoldDB" id="H0UKI0"/>
<evidence type="ECO:0000313" key="5">
    <source>
        <dbReference type="EMBL" id="EHM13189.1"/>
    </source>
</evidence>
<dbReference type="InterPro" id="IPR027417">
    <property type="entry name" value="P-loop_NTPase"/>
</dbReference>
<dbReference type="Pfam" id="PF20436">
    <property type="entry name" value="LonB_AAA-LID"/>
    <property type="match status" value="1"/>
</dbReference>
<evidence type="ECO:0000256" key="1">
    <source>
        <dbReference type="ARBA" id="ARBA00022670"/>
    </source>
</evidence>
<dbReference type="Gene3D" id="1.10.8.60">
    <property type="match status" value="1"/>
</dbReference>
<dbReference type="InterPro" id="IPR046843">
    <property type="entry name" value="LonB_AAA-LID"/>
</dbReference>
<dbReference type="RefSeq" id="WP_008522878.1">
    <property type="nucleotide sequence ID" value="NZ_CM001376.1"/>
</dbReference>
<reference evidence="5 6" key="1">
    <citation type="submission" date="2011-11" db="EMBL/GenBank/DDBJ databases">
        <title>The Noncontiguous Finished genome of Jonquetella anthropi DSM 22815.</title>
        <authorList>
            <consortium name="US DOE Joint Genome Institute (JGI-PGF)"/>
            <person name="Lucas S."/>
            <person name="Copeland A."/>
            <person name="Lapidus A."/>
            <person name="Glavina del Rio T."/>
            <person name="Dalin E."/>
            <person name="Tice H."/>
            <person name="Bruce D."/>
            <person name="Goodwin L."/>
            <person name="Pitluck S."/>
            <person name="Peters L."/>
            <person name="Mikhailova N."/>
            <person name="Held B."/>
            <person name="Kyrpides N."/>
            <person name="Mavromatis K."/>
            <person name="Ivanova N."/>
            <person name="Markowitz V."/>
            <person name="Cheng J.-F."/>
            <person name="Hugenholtz P."/>
            <person name="Woyke T."/>
            <person name="Wu D."/>
            <person name="Gronow S."/>
            <person name="Wellnitz S."/>
            <person name="Brambilla E."/>
            <person name="Klenk H.-P."/>
            <person name="Eisen J.A."/>
        </authorList>
    </citation>
    <scope>NUCLEOTIDE SEQUENCE [LARGE SCALE GENOMIC DNA]</scope>
    <source>
        <strain evidence="5 6">DSM 22815</strain>
    </source>
</reference>